<dbReference type="OMA" id="PMTAICR"/>
<dbReference type="Pfam" id="PF22486">
    <property type="entry name" value="MATH_2"/>
    <property type="match status" value="2"/>
</dbReference>
<dbReference type="Proteomes" id="UP000054359">
    <property type="component" value="Unassembled WGS sequence"/>
</dbReference>
<evidence type="ECO:0000313" key="4">
    <source>
        <dbReference type="Proteomes" id="UP000054359"/>
    </source>
</evidence>
<accession>A0A087U008</accession>
<feature type="signal peptide" evidence="1">
    <location>
        <begin position="1"/>
        <end position="17"/>
    </location>
</feature>
<name>A0A087U008_STEMI</name>
<proteinExistence type="predicted"/>
<feature type="chain" id="PRO_5001830159" evidence="1">
    <location>
        <begin position="18"/>
        <end position="872"/>
    </location>
</feature>
<evidence type="ECO:0000256" key="1">
    <source>
        <dbReference type="SAM" id="SignalP"/>
    </source>
</evidence>
<dbReference type="SUPFAM" id="SSF49599">
    <property type="entry name" value="TRAF domain-like"/>
    <property type="match status" value="5"/>
</dbReference>
<sequence>MDWKCWIFLIICHVSQSQLIHPHQDADERVSVAQIKETETGPIVAEYDWSISNVRHLLQLSRSPHGDTIPGPEFYTGRPGYKVRLSLTAGRINPVDNLPYLGVWFSLVPGLFDDVIEWPFQYTLNLTLVARTDPSQSVHLTMNPMTAICRLRKQFLRPRSEGRRKGDGCGKAFFVSHARLLEDENGLPSPFLMNDELLLRATVFLQGRGSTPKRAKVFMRGHQLVSEFIWEVEDVDGKRHLGQVASDLFYVNSESYLMVLQMSFIGDDIGVFATLVPGDYDDSLHWPFAYHFELAIMDPSPLNHDRKGSIDPTSGTCPLAAFTKPRYQPNVPCGFRKLMTFPMLESKNLKRNGSLLVRFSAILDQMPHFAKLSVRDNFLVSEYKWRVPNIERKMQLAKSDRLSNLLSERFYSSDQGYLMQLQIKFQNKTDGHIGLFLTLLEGEYDPLLEWPFSKKFILLVVDQQEGGKDLEVPVDPTDPYIRSEACAGSFWRPFGRNDACGSSSTIRYDNLYDRKFIRYGAVQLKVIIYLDEIRPPRFATLTVLEHFLVSRFEWVVPDLEDKIQQSREGRLPFLDSEKFYLSNNGYRMMLRLYPEKTPGFVGLYAVLTRGVYDDELRWPFSHTYRLEIVAPHGAISRTTHPGTPGSGCPDIAFQKPDRELAEWSCGEGHMVAHDTLLRGPRPYAEEGGTVRIAVTIFLQELTPPVASLGFERGSLIARYSWVIKDATAAFGLLQTREKSRLESPVFYSENQGYAMRLALSLARLPNYRNSVVAAKEDTQVVGLYWTLQPGSHDDALRWPYQAPITLSVIDSRGERHLEKLIDPAHSKCPPEAFERPPGTHSCGFAALVTVDTLLTSYIHNNILHIKASILLN</sequence>
<dbReference type="InterPro" id="IPR002083">
    <property type="entry name" value="MATH/TRAF_dom"/>
</dbReference>
<evidence type="ECO:0000313" key="3">
    <source>
        <dbReference type="EMBL" id="KFM70697.1"/>
    </source>
</evidence>
<keyword evidence="1" id="KW-0732">Signal</keyword>
<keyword evidence="4" id="KW-1185">Reference proteome</keyword>
<feature type="domain" description="MATH" evidence="2">
    <location>
        <begin position="380"/>
        <end position="528"/>
    </location>
</feature>
<feature type="domain" description="MATH" evidence="2">
    <location>
        <begin position="44"/>
        <end position="203"/>
    </location>
</feature>
<gene>
    <name evidence="3" type="ORF">X975_23082</name>
</gene>
<dbReference type="InterPro" id="IPR008974">
    <property type="entry name" value="TRAF-like"/>
</dbReference>
<dbReference type="STRING" id="407821.A0A087U008"/>
<reference evidence="3 4" key="1">
    <citation type="submission" date="2013-11" db="EMBL/GenBank/DDBJ databases">
        <title>Genome sequencing of Stegodyphus mimosarum.</title>
        <authorList>
            <person name="Bechsgaard J."/>
        </authorList>
    </citation>
    <scope>NUCLEOTIDE SEQUENCE [LARGE SCALE GENOMIC DNA]</scope>
</reference>
<dbReference type="PANTHER" id="PTHR10131">
    <property type="entry name" value="TNF RECEPTOR ASSOCIATED FACTOR"/>
    <property type="match status" value="1"/>
</dbReference>
<dbReference type="PROSITE" id="PS50144">
    <property type="entry name" value="MATH"/>
    <property type="match status" value="3"/>
</dbReference>
<dbReference type="InterPro" id="IPR049342">
    <property type="entry name" value="TRAF1-6_MATH_dom"/>
</dbReference>
<dbReference type="EMBL" id="KK117519">
    <property type="protein sequence ID" value="KFM70697.1"/>
    <property type="molecule type" value="Genomic_DNA"/>
</dbReference>
<dbReference type="GO" id="GO:0043122">
    <property type="term" value="P:regulation of canonical NF-kappaB signal transduction"/>
    <property type="evidence" value="ECO:0007669"/>
    <property type="project" value="TreeGrafter"/>
</dbReference>
<dbReference type="PANTHER" id="PTHR10131:SF157">
    <property type="entry name" value="RECEPTOR-ASSOCIATED FACTOR, PUTATIVE-RELATED"/>
    <property type="match status" value="1"/>
</dbReference>
<dbReference type="OrthoDB" id="6408195at2759"/>
<keyword evidence="3" id="KW-0675">Receptor</keyword>
<dbReference type="Pfam" id="PF21355">
    <property type="entry name" value="TRAF-mep_MATH"/>
    <property type="match status" value="3"/>
</dbReference>
<protein>
    <submittedName>
        <fullName evidence="3">TNF receptor-associated factor 2</fullName>
    </submittedName>
</protein>
<feature type="domain" description="MATH" evidence="2">
    <location>
        <begin position="716"/>
        <end position="869"/>
    </location>
</feature>
<organism evidence="3 4">
    <name type="scientific">Stegodyphus mimosarum</name>
    <name type="common">African social velvet spider</name>
    <dbReference type="NCBI Taxonomy" id="407821"/>
    <lineage>
        <taxon>Eukaryota</taxon>
        <taxon>Metazoa</taxon>
        <taxon>Ecdysozoa</taxon>
        <taxon>Arthropoda</taxon>
        <taxon>Chelicerata</taxon>
        <taxon>Arachnida</taxon>
        <taxon>Araneae</taxon>
        <taxon>Araneomorphae</taxon>
        <taxon>Entelegynae</taxon>
        <taxon>Eresoidea</taxon>
        <taxon>Eresidae</taxon>
        <taxon>Stegodyphus</taxon>
    </lineage>
</organism>
<evidence type="ECO:0000259" key="2">
    <source>
        <dbReference type="PROSITE" id="PS50144"/>
    </source>
</evidence>
<feature type="non-terminal residue" evidence="3">
    <location>
        <position position="872"/>
    </location>
</feature>
<dbReference type="Gene3D" id="2.60.210.10">
    <property type="entry name" value="Apoptosis, Tumor Necrosis Factor Receptor Associated Protein 2, Chain A"/>
    <property type="match status" value="5"/>
</dbReference>
<dbReference type="AlphaFoldDB" id="A0A087U008"/>